<name>A0ABM7X2N3_9BACT</name>
<dbReference type="PANTHER" id="PTHR43177:SF3">
    <property type="entry name" value="PROTEIN NRFC HOMOLOG"/>
    <property type="match status" value="1"/>
</dbReference>
<dbReference type="SUPFAM" id="SSF54862">
    <property type="entry name" value="4Fe-4S ferredoxins"/>
    <property type="match status" value="1"/>
</dbReference>
<evidence type="ECO:0000313" key="14">
    <source>
        <dbReference type="Proteomes" id="UP001162891"/>
    </source>
</evidence>
<keyword evidence="14" id="KW-1185">Reference proteome</keyword>
<dbReference type="PROSITE" id="PS00198">
    <property type="entry name" value="4FE4S_FER_1"/>
    <property type="match status" value="1"/>
</dbReference>
<gene>
    <name evidence="13" type="ORF">AMOR_50290</name>
</gene>
<dbReference type="Proteomes" id="UP001162891">
    <property type="component" value="Chromosome"/>
</dbReference>
<dbReference type="Pfam" id="PF12800">
    <property type="entry name" value="Fer4_4"/>
    <property type="match status" value="1"/>
</dbReference>
<feature type="domain" description="4Fe-4S ferredoxin-type" evidence="12">
    <location>
        <begin position="50"/>
        <end position="81"/>
    </location>
</feature>
<keyword evidence="6 11" id="KW-1133">Transmembrane helix</keyword>
<evidence type="ECO:0000256" key="9">
    <source>
        <dbReference type="ARBA" id="ARBA00023136"/>
    </source>
</evidence>
<feature type="transmembrane region" description="Helical" evidence="11">
    <location>
        <begin position="420"/>
        <end position="449"/>
    </location>
</feature>
<feature type="domain" description="4Fe-4S ferredoxin-type" evidence="12">
    <location>
        <begin position="82"/>
        <end position="111"/>
    </location>
</feature>
<dbReference type="InterPro" id="IPR011577">
    <property type="entry name" value="Cyt_b561_bac/Ni-Hgenase"/>
</dbReference>
<dbReference type="Gene3D" id="1.20.950.20">
    <property type="entry name" value="Transmembrane di-heme cytochromes, Chain C"/>
    <property type="match status" value="1"/>
</dbReference>
<evidence type="ECO:0000256" key="8">
    <source>
        <dbReference type="ARBA" id="ARBA00023014"/>
    </source>
</evidence>
<evidence type="ECO:0000256" key="5">
    <source>
        <dbReference type="ARBA" id="ARBA00022723"/>
    </source>
</evidence>
<sequence>MRHAMLVDLDLCVGCKACLSACKEQWDTGPGAARDWVRTFETGSRAGGDLAVTFYPGLCMQCEAHPCTTDCPTGATTVDANGVVVVDADVCIGCGSCVSACPYGARHVDPVKKVVEKCNLCAPYVARGEQPACVQTCPAECRVFGDLDDPSSPVSVAARARDARPLAVPGIDVRPRTLYAGARARETILAAGVVRPPSRSWLARTWRVTTPIARNAVPGIGMLAIAGGLVVNLKARKERVRREEEEAAATPPASSSAPTPSPTPTELHRHPAGLRVLHWFNALSWALLVVTGAGLMSAASFAFFGTAFPAALARALGGKAALVNVHVLWGIAWAALIVPLFLLFKQNVRHVWEDVRVGRDDLVWLAVKPLAMAGLWKRPLPPQDKYNAGQKLFAMFVLVATATIIASGVVMTFHLGPAPIVAAAIVVHQLAIALVLVGVAVHLAMAAVIAEERPALRSMVTGKIDFHHAKHHSPKWVKKLGHATEPLAEASGAPEEE</sequence>
<evidence type="ECO:0000256" key="11">
    <source>
        <dbReference type="SAM" id="Phobius"/>
    </source>
</evidence>
<dbReference type="PROSITE" id="PS51379">
    <property type="entry name" value="4FE4S_FER_2"/>
    <property type="match status" value="3"/>
</dbReference>
<evidence type="ECO:0000256" key="6">
    <source>
        <dbReference type="ARBA" id="ARBA00022989"/>
    </source>
</evidence>
<keyword evidence="2" id="KW-1003">Cell membrane</keyword>
<keyword evidence="5" id="KW-0479">Metal-binding</keyword>
<organism evidence="13 14">
    <name type="scientific">Anaeromyxobacter oryzae</name>
    <dbReference type="NCBI Taxonomy" id="2918170"/>
    <lineage>
        <taxon>Bacteria</taxon>
        <taxon>Pseudomonadati</taxon>
        <taxon>Myxococcota</taxon>
        <taxon>Myxococcia</taxon>
        <taxon>Myxococcales</taxon>
        <taxon>Cystobacterineae</taxon>
        <taxon>Anaeromyxobacteraceae</taxon>
        <taxon>Anaeromyxobacter</taxon>
    </lineage>
</organism>
<evidence type="ECO:0000256" key="2">
    <source>
        <dbReference type="ARBA" id="ARBA00022475"/>
    </source>
</evidence>
<evidence type="ECO:0000256" key="4">
    <source>
        <dbReference type="ARBA" id="ARBA00022692"/>
    </source>
</evidence>
<protein>
    <recommendedName>
        <fullName evidence="12">4Fe-4S ferredoxin-type domain-containing protein</fullName>
    </recommendedName>
</protein>
<dbReference type="Pfam" id="PF01292">
    <property type="entry name" value="Ni_hydr_CYTB"/>
    <property type="match status" value="1"/>
</dbReference>
<keyword evidence="7" id="KW-0408">Iron</keyword>
<feature type="region of interest" description="Disordered" evidence="10">
    <location>
        <begin position="241"/>
        <end position="267"/>
    </location>
</feature>
<feature type="compositionally biased region" description="Low complexity" evidence="10">
    <location>
        <begin position="248"/>
        <end position="258"/>
    </location>
</feature>
<evidence type="ECO:0000256" key="7">
    <source>
        <dbReference type="ARBA" id="ARBA00023004"/>
    </source>
</evidence>
<feature type="transmembrane region" description="Helical" evidence="11">
    <location>
        <begin position="216"/>
        <end position="233"/>
    </location>
</feature>
<reference evidence="14" key="1">
    <citation type="journal article" date="2022" name="Int. J. Syst. Evol. Microbiol.">
        <title>Anaeromyxobacter oryzae sp. nov., Anaeromyxobacter diazotrophicus sp. nov. and Anaeromyxobacter paludicola sp. nov., isolated from paddy soils.</title>
        <authorList>
            <person name="Itoh H."/>
            <person name="Xu Z."/>
            <person name="Mise K."/>
            <person name="Masuda Y."/>
            <person name="Ushijima N."/>
            <person name="Hayakawa C."/>
            <person name="Shiratori Y."/>
            <person name="Senoo K."/>
        </authorList>
    </citation>
    <scope>NUCLEOTIDE SEQUENCE [LARGE SCALE GENOMIC DNA]</scope>
    <source>
        <strain evidence="14">Red232</strain>
    </source>
</reference>
<dbReference type="CDD" id="cd10551">
    <property type="entry name" value="PsrB"/>
    <property type="match status" value="1"/>
</dbReference>
<dbReference type="Pfam" id="PF13247">
    <property type="entry name" value="Fer4_11"/>
    <property type="match status" value="1"/>
</dbReference>
<dbReference type="Gene3D" id="3.30.70.20">
    <property type="match status" value="2"/>
</dbReference>
<dbReference type="SUPFAM" id="SSF81342">
    <property type="entry name" value="Transmembrane di-heme cytochromes"/>
    <property type="match status" value="1"/>
</dbReference>
<dbReference type="PANTHER" id="PTHR43177">
    <property type="entry name" value="PROTEIN NRFC"/>
    <property type="match status" value="1"/>
</dbReference>
<dbReference type="InterPro" id="IPR016174">
    <property type="entry name" value="Di-haem_cyt_TM"/>
</dbReference>
<keyword evidence="9 11" id="KW-0472">Membrane</keyword>
<evidence type="ECO:0000313" key="13">
    <source>
        <dbReference type="EMBL" id="BDG06033.1"/>
    </source>
</evidence>
<dbReference type="RefSeq" id="WP_248355297.1">
    <property type="nucleotide sequence ID" value="NZ_AP025591.1"/>
</dbReference>
<evidence type="ECO:0000256" key="1">
    <source>
        <dbReference type="ARBA" id="ARBA00004651"/>
    </source>
</evidence>
<keyword evidence="3" id="KW-0004">4Fe-4S</keyword>
<dbReference type="InterPro" id="IPR017900">
    <property type="entry name" value="4Fe4S_Fe_S_CS"/>
</dbReference>
<keyword evidence="8" id="KW-0411">Iron-sulfur</keyword>
<keyword evidence="4 11" id="KW-0812">Transmembrane</keyword>
<dbReference type="InterPro" id="IPR017896">
    <property type="entry name" value="4Fe4S_Fe-S-bd"/>
</dbReference>
<accession>A0ABM7X2N3</accession>
<evidence type="ECO:0000256" key="10">
    <source>
        <dbReference type="SAM" id="MobiDB-lite"/>
    </source>
</evidence>
<dbReference type="EMBL" id="AP025591">
    <property type="protein sequence ID" value="BDG06033.1"/>
    <property type="molecule type" value="Genomic_DNA"/>
</dbReference>
<proteinExistence type="predicted"/>
<feature type="transmembrane region" description="Helical" evidence="11">
    <location>
        <begin position="320"/>
        <end position="344"/>
    </location>
</feature>
<evidence type="ECO:0000259" key="12">
    <source>
        <dbReference type="PROSITE" id="PS51379"/>
    </source>
</evidence>
<dbReference type="InterPro" id="IPR050954">
    <property type="entry name" value="ET_IronSulfur_Cluster-Binding"/>
</dbReference>
<feature type="transmembrane region" description="Helical" evidence="11">
    <location>
        <begin position="392"/>
        <end position="414"/>
    </location>
</feature>
<comment type="subcellular location">
    <subcellularLocation>
        <location evidence="1">Cell membrane</location>
        <topology evidence="1">Multi-pass membrane protein</topology>
    </subcellularLocation>
</comment>
<feature type="transmembrane region" description="Helical" evidence="11">
    <location>
        <begin position="285"/>
        <end position="308"/>
    </location>
</feature>
<feature type="domain" description="4Fe-4S ferredoxin-type" evidence="12">
    <location>
        <begin position="3"/>
        <end position="31"/>
    </location>
</feature>
<evidence type="ECO:0000256" key="3">
    <source>
        <dbReference type="ARBA" id="ARBA00022485"/>
    </source>
</evidence>